<evidence type="ECO:0000313" key="5">
    <source>
        <dbReference type="Proteomes" id="UP001499938"/>
    </source>
</evidence>
<gene>
    <name evidence="4" type="ORF">GCM10009811_01270</name>
</gene>
<organism evidence="4 5">
    <name type="scientific">Nostocoides veronense</name>
    <dbReference type="NCBI Taxonomy" id="330836"/>
    <lineage>
        <taxon>Bacteria</taxon>
        <taxon>Bacillati</taxon>
        <taxon>Actinomycetota</taxon>
        <taxon>Actinomycetes</taxon>
        <taxon>Micrococcales</taxon>
        <taxon>Intrasporangiaceae</taxon>
        <taxon>Nostocoides</taxon>
    </lineage>
</organism>
<reference evidence="4 5" key="1">
    <citation type="journal article" date="2019" name="Int. J. Syst. Evol. Microbiol.">
        <title>The Global Catalogue of Microorganisms (GCM) 10K type strain sequencing project: providing services to taxonomists for standard genome sequencing and annotation.</title>
        <authorList>
            <consortium name="The Broad Institute Genomics Platform"/>
            <consortium name="The Broad Institute Genome Sequencing Center for Infectious Disease"/>
            <person name="Wu L."/>
            <person name="Ma J."/>
        </authorList>
    </citation>
    <scope>NUCLEOTIDE SEQUENCE [LARGE SCALE GENOMIC DNA]</scope>
    <source>
        <strain evidence="4 5">JCM 15592</strain>
    </source>
</reference>
<keyword evidence="2" id="KW-0812">Transmembrane</keyword>
<proteinExistence type="predicted"/>
<dbReference type="EMBL" id="BAAAPO010000003">
    <property type="protein sequence ID" value="GAA1779678.1"/>
    <property type="molecule type" value="Genomic_DNA"/>
</dbReference>
<evidence type="ECO:0000256" key="3">
    <source>
        <dbReference type="SAM" id="SignalP"/>
    </source>
</evidence>
<comment type="caution">
    <text evidence="4">The sequence shown here is derived from an EMBL/GenBank/DDBJ whole genome shotgun (WGS) entry which is preliminary data.</text>
</comment>
<name>A0ABN2LA27_9MICO</name>
<sequence>MATGCILALGAAALVALASRATTYLVVAAHTVAGCAVAGFAYAGPAGNAGLIPRAVLLLLPGACLAYAVTLWERPRAVVEANVIDPASWRIAKRSSRVLPVAALLAVLMLTSFRQGHSTWLSLAAGLYLFASVMFAGFIVPFIMRALGFFGGALATDMKESDDYLDRQVREGMADERRRSDQAAADRAEGRRRTAGYEAQRRSSGQE</sequence>
<evidence type="ECO:0000313" key="4">
    <source>
        <dbReference type="EMBL" id="GAA1779678.1"/>
    </source>
</evidence>
<protein>
    <submittedName>
        <fullName evidence="4">Uncharacterized protein</fullName>
    </submittedName>
</protein>
<feature type="chain" id="PRO_5045122517" evidence="3">
    <location>
        <begin position="22"/>
        <end position="207"/>
    </location>
</feature>
<feature type="compositionally biased region" description="Basic and acidic residues" evidence="1">
    <location>
        <begin position="169"/>
        <end position="192"/>
    </location>
</feature>
<keyword evidence="2" id="KW-0472">Membrane</keyword>
<keyword evidence="2" id="KW-1133">Transmembrane helix</keyword>
<dbReference type="Proteomes" id="UP001499938">
    <property type="component" value="Unassembled WGS sequence"/>
</dbReference>
<feature type="signal peptide" evidence="3">
    <location>
        <begin position="1"/>
        <end position="21"/>
    </location>
</feature>
<accession>A0ABN2LA27</accession>
<feature type="transmembrane region" description="Helical" evidence="2">
    <location>
        <begin position="98"/>
        <end position="114"/>
    </location>
</feature>
<feature type="transmembrane region" description="Helical" evidence="2">
    <location>
        <begin position="120"/>
        <end position="144"/>
    </location>
</feature>
<evidence type="ECO:0000256" key="1">
    <source>
        <dbReference type="SAM" id="MobiDB-lite"/>
    </source>
</evidence>
<evidence type="ECO:0000256" key="2">
    <source>
        <dbReference type="SAM" id="Phobius"/>
    </source>
</evidence>
<feature type="region of interest" description="Disordered" evidence="1">
    <location>
        <begin position="169"/>
        <end position="207"/>
    </location>
</feature>
<feature type="transmembrane region" description="Helical" evidence="2">
    <location>
        <begin position="51"/>
        <end position="72"/>
    </location>
</feature>
<keyword evidence="3" id="KW-0732">Signal</keyword>
<keyword evidence="5" id="KW-1185">Reference proteome</keyword>